<dbReference type="InterPro" id="IPR013381">
    <property type="entry name" value="CRISPR-assoc_prot_Cse1"/>
</dbReference>
<organism evidence="2 3">
    <name type="scientific">Streptomyces spiramenti</name>
    <dbReference type="NCBI Taxonomy" id="2720606"/>
    <lineage>
        <taxon>Bacteria</taxon>
        <taxon>Bacillati</taxon>
        <taxon>Actinomycetota</taxon>
        <taxon>Actinomycetes</taxon>
        <taxon>Kitasatosporales</taxon>
        <taxon>Streptomycetaceae</taxon>
        <taxon>Streptomyces</taxon>
    </lineage>
</organism>
<dbReference type="NCBIfam" id="TIGR02547">
    <property type="entry name" value="casA_cse1"/>
    <property type="match status" value="1"/>
</dbReference>
<feature type="compositionally biased region" description="Low complexity" evidence="1">
    <location>
        <begin position="16"/>
        <end position="26"/>
    </location>
</feature>
<evidence type="ECO:0000256" key="1">
    <source>
        <dbReference type="SAM" id="MobiDB-lite"/>
    </source>
</evidence>
<protein>
    <submittedName>
        <fullName evidence="2">Type I-E CRISPR-associated protein Cse1/CasA</fullName>
    </submittedName>
</protein>
<gene>
    <name evidence="2" type="primary">casA</name>
    <name evidence="2" type="ORF">HCJ92_12650</name>
</gene>
<feature type="region of interest" description="Disordered" evidence="1">
    <location>
        <begin position="578"/>
        <end position="625"/>
    </location>
</feature>
<dbReference type="EMBL" id="JAAVJB010000088">
    <property type="protein sequence ID" value="NJP67121.1"/>
    <property type="molecule type" value="Genomic_DNA"/>
</dbReference>
<dbReference type="CDD" id="cd09729">
    <property type="entry name" value="Cse1_I-E"/>
    <property type="match status" value="1"/>
</dbReference>
<evidence type="ECO:0000313" key="2">
    <source>
        <dbReference type="EMBL" id="NJP67121.1"/>
    </source>
</evidence>
<accession>A0ABX1AN57</accession>
<dbReference type="Proteomes" id="UP000746503">
    <property type="component" value="Unassembled WGS sequence"/>
</dbReference>
<dbReference type="Pfam" id="PF09481">
    <property type="entry name" value="CRISPR_Cse1"/>
    <property type="match status" value="1"/>
</dbReference>
<evidence type="ECO:0000313" key="3">
    <source>
        <dbReference type="Proteomes" id="UP000746503"/>
    </source>
</evidence>
<feature type="region of interest" description="Disordered" evidence="1">
    <location>
        <begin position="1"/>
        <end position="26"/>
    </location>
</feature>
<name>A0ABX1AN57_9ACTN</name>
<proteinExistence type="predicted"/>
<dbReference type="Gene3D" id="1.10.132.100">
    <property type="match status" value="1"/>
</dbReference>
<reference evidence="2 3" key="1">
    <citation type="submission" date="2020-03" db="EMBL/GenBank/DDBJ databases">
        <title>Draft genome of Streptomyces sp. ventii, isolated from the Axial Seamount in the Pacific Ocean, and resequencing of the two type strains Streptomyces lonarensis strain NCL 716 and Streptomyces bohaiensis strain 11A07.</title>
        <authorList>
            <person name="Loughran R.M."/>
            <person name="Pfannmuller K.M."/>
            <person name="Wasson B.J."/>
            <person name="Deadmond M.C."/>
            <person name="Paddock B.E."/>
            <person name="Koyack M.J."/>
            <person name="Gallegos D.A."/>
            <person name="Mitchell E.A."/>
            <person name="Ushijima B."/>
            <person name="Saw J.H."/>
            <person name="Mcphail K.L."/>
            <person name="Videau P."/>
        </authorList>
    </citation>
    <scope>NUCLEOTIDE SEQUENCE [LARGE SCALE GENOMIC DNA]</scope>
    <source>
        <strain evidence="3">5675061</strain>
    </source>
</reference>
<comment type="caution">
    <text evidence="2">The sequence shown here is derived from an EMBL/GenBank/DDBJ whole genome shotgun (WGS) entry which is preliminary data.</text>
</comment>
<keyword evidence="3" id="KW-1185">Reference proteome</keyword>
<sequence length="625" mass="66862">MARRGSGRCPAGARRSAVTATTGGSAAPFDLTTEPWLPVLRTDGTFATVSLTGVFREAATIRRLVGDLPTQDMALLRLLLAALHDALDGPGSIDDWFELWHAEDPFAPVLPYLEAHRHRFDLFHPEQPFFQVAGLRTGSDEASALNRIVADVPNGEAFFSMRKPGASTLTPAEAARWLVHAHAFDTSGIKSGMVGDPRAKGGKVYPLGVGSAGELGGVHAEGESLRETLLLNLVPREELGFEPSALDSTPDAPAWRLPPNGPGGAAKGGGDRFPRGLRDLYTWQTRRVRLVAEESRVTGVVLGYGDPLKAAAPWKLEPMTGWRRSPTQEKKQKLPLVYMPRHHDPARAAWRGLEALLPSTAVPSGRRQESDGADHLPSGVVRWLRLLAVEAKFEPARGMLRLRTVGAVYGTQQSVIDEMVDDSVLLPILLLDCVPTEDRPEPPGREHAMTALAAVKDADQAVRALGNLAGNLARAVGSSPDGPTATARDLGYGALDGPFRAWLAGLGDVEDPEEQARPAWQAIARQQMLRLGRPLLNTAGATASEGRWADVPGSGKRFVNDAQAELWFLRALRNHLPRAVPPRADDPPPGSASPRLPAPSTSPEQAGPHDPAGSSLSAADQEAAP</sequence>